<keyword evidence="7" id="KW-0131">Cell cycle</keyword>
<accession>A0A9W9B3E0</accession>
<evidence type="ECO:0000259" key="10">
    <source>
        <dbReference type="Pfam" id="PF12719"/>
    </source>
</evidence>
<protein>
    <submittedName>
        <fullName evidence="11">Nuclear condensing complex subunit</fullName>
    </submittedName>
</protein>
<keyword evidence="6" id="KW-0226">DNA condensation</keyword>
<dbReference type="PANTHER" id="PTHR14418">
    <property type="entry name" value="CONDENSIN COMPLEX SUBUNIT 3-RELATED"/>
    <property type="match status" value="1"/>
</dbReference>
<keyword evidence="3" id="KW-0158">Chromosome</keyword>
<evidence type="ECO:0000313" key="11">
    <source>
        <dbReference type="EMBL" id="KAJ4495708.1"/>
    </source>
</evidence>
<evidence type="ECO:0000313" key="12">
    <source>
        <dbReference type="Proteomes" id="UP001150238"/>
    </source>
</evidence>
<dbReference type="InterPro" id="IPR016024">
    <property type="entry name" value="ARM-type_fold"/>
</dbReference>
<keyword evidence="9" id="KW-0472">Membrane</keyword>
<comment type="caution">
    <text evidence="11">The sequence shown here is derived from an EMBL/GenBank/DDBJ whole genome shotgun (WGS) entry which is preliminary data.</text>
</comment>
<feature type="region of interest" description="Disordered" evidence="8">
    <location>
        <begin position="923"/>
        <end position="969"/>
    </location>
</feature>
<dbReference type="Pfam" id="PF12719">
    <property type="entry name" value="Cnd3"/>
    <property type="match status" value="1"/>
</dbReference>
<dbReference type="AlphaFoldDB" id="A0A9W9B3E0"/>
<sequence length="1235" mass="140798">MNEVQLSSSNHHKNKGALHRVYVDAISIREVVKDGCILTGMHRFKHAIYLMVIRLLDAEKGASGDRVAKFLVEFIKYLLEKEDFHEYEQDLNKIQGSIAQTFTNQFVQQLLKKGCAAKEKNIRYRSVALCANIAVGLVQIHESLYYSLREILFDRINDKDWTIREHAAMALCTFHRVDDPEELEAKGLTSSSDVLLDSLSNDTKQNVRLSILKNLDIREDTIDYILDRTRDTVVEVRKEVYSLLEKNVLIGDEDDKDDLEMGRTHPKILSNAHRDLIIKNGLGDRDPSVRDSAVKLLTKWVDSITIGDVLQDRPQGSMQETNLFKLLTLFNLRANDTLSEAIIKVFETNPRICNDVLFCKTDWSAFTPETAFLERVYFQYCVKNKCIMQLAEVHPVVMDFAFYMQEYFNGMVDVIQRYQEEASNTNLDDVARAILQAQVDDQELITSEVLKIAIHLDYGDEIGRKKMEQLVRDFLIHEDLPVGLIGPCVELLKEITVNEHELIHIVNHIIIPTVLRNSEVDVDQFCANFDALDVTSFPSQRQQAREYSAGSQGQKEKVTARCLCICESMLVLVNVIFEELSPIRNIADLVYSAVERETDDEIKEMAFRCFALIGLIYPSVAAKALEFFLGHMANHNMPDELRLLATQVSFDLLLWYGEENMHKWCNVDHLVIHFVEALDEEEPTDDMRVLLCEGLVKLMNAGVLVDERITNLLIENYFSPEYTKNQSLKQCLSFFVQKYCALLPDNQERISKTFVHAFLKLYDKLDTDGLPLIAQFVDMFLTWTHPKYIQEQDKLRKCGVNLDTSIHLNLAFRIIRELLQEDSLRVPKEHKKILLQVFSHKLYLPDHIDDVEVRHFKMLLDKIPSFFHLDASSKKGFEKFQMDFAKKYEKQLELLTEINLRALDKFQKEIAFLDEIIPSRPESSSLNIGKSSKRGKKRRFASLTSRSSSEADDIYPHGKNGPSKHPRHTVQQNEFDWDSDSLSLSNSPFLTRDHAPKDVDGTSKEEILDDLLISFSPPSTLITASFLNLTVVMFFHHSKTSFSFKLSFIFVFGLVCAAFVTAMPISSNQPVAVSGMLRSNVNATIIPEHELKKVEVTVSFAPGIPEPLPLAPVSHKLEHCLKLVASELGFIASISDTKGEPYRKQGVVHFIMAASGSYYAGQMGTTASIADIVAEKSTTIQLKSLDGEHKGRVVRLISDGLGSHLQRTWTAEDVDCQSPMDLWQDREWTSMDRVG</sequence>
<dbReference type="InterPro" id="IPR025977">
    <property type="entry name" value="Cnd3_C"/>
</dbReference>
<evidence type="ECO:0000256" key="7">
    <source>
        <dbReference type="ARBA" id="ARBA00023306"/>
    </source>
</evidence>
<dbReference type="EMBL" id="JANVFS010000001">
    <property type="protein sequence ID" value="KAJ4495708.1"/>
    <property type="molecule type" value="Genomic_DNA"/>
</dbReference>
<feature type="compositionally biased region" description="Basic residues" evidence="8">
    <location>
        <begin position="931"/>
        <end position="940"/>
    </location>
</feature>
<organism evidence="11 12">
    <name type="scientific">Lentinula lateritia</name>
    <dbReference type="NCBI Taxonomy" id="40482"/>
    <lineage>
        <taxon>Eukaryota</taxon>
        <taxon>Fungi</taxon>
        <taxon>Dikarya</taxon>
        <taxon>Basidiomycota</taxon>
        <taxon>Agaricomycotina</taxon>
        <taxon>Agaricomycetes</taxon>
        <taxon>Agaricomycetidae</taxon>
        <taxon>Agaricales</taxon>
        <taxon>Marasmiineae</taxon>
        <taxon>Omphalotaceae</taxon>
        <taxon>Lentinula</taxon>
    </lineage>
</organism>
<dbReference type="PANTHER" id="PTHR14418:SF5">
    <property type="entry name" value="CONDENSIN COMPLEX SUBUNIT 3"/>
    <property type="match status" value="1"/>
</dbReference>
<feature type="domain" description="Nuclear condensin complex subunit 3 C-terminal" evidence="10">
    <location>
        <begin position="561"/>
        <end position="839"/>
    </location>
</feature>
<keyword evidence="9" id="KW-1133">Transmembrane helix</keyword>
<keyword evidence="5" id="KW-0498">Mitosis</keyword>
<evidence type="ECO:0000256" key="2">
    <source>
        <dbReference type="ARBA" id="ARBA00006533"/>
    </source>
</evidence>
<evidence type="ECO:0000256" key="3">
    <source>
        <dbReference type="ARBA" id="ARBA00022454"/>
    </source>
</evidence>
<evidence type="ECO:0000256" key="1">
    <source>
        <dbReference type="ARBA" id="ARBA00004286"/>
    </source>
</evidence>
<dbReference type="GO" id="GO:0000796">
    <property type="term" value="C:condensin complex"/>
    <property type="evidence" value="ECO:0007669"/>
    <property type="project" value="InterPro"/>
</dbReference>
<evidence type="ECO:0000256" key="5">
    <source>
        <dbReference type="ARBA" id="ARBA00022776"/>
    </source>
</evidence>
<dbReference type="InterPro" id="IPR011989">
    <property type="entry name" value="ARM-like"/>
</dbReference>
<keyword evidence="9" id="KW-0812">Transmembrane</keyword>
<dbReference type="GO" id="GO:0007076">
    <property type="term" value="P:mitotic chromosome condensation"/>
    <property type="evidence" value="ECO:0007669"/>
    <property type="project" value="InterPro"/>
</dbReference>
<dbReference type="GO" id="GO:0051301">
    <property type="term" value="P:cell division"/>
    <property type="evidence" value="ECO:0007669"/>
    <property type="project" value="UniProtKB-KW"/>
</dbReference>
<dbReference type="InterPro" id="IPR027165">
    <property type="entry name" value="CND3"/>
</dbReference>
<reference evidence="11" key="1">
    <citation type="submission" date="2022-08" db="EMBL/GenBank/DDBJ databases">
        <authorList>
            <consortium name="DOE Joint Genome Institute"/>
            <person name="Min B."/>
            <person name="Riley R."/>
            <person name="Sierra-Patev S."/>
            <person name="Naranjo-Ortiz M."/>
            <person name="Looney B."/>
            <person name="Konkel Z."/>
            <person name="Slot J.C."/>
            <person name="Sakamoto Y."/>
            <person name="Steenwyk J.L."/>
            <person name="Rokas A."/>
            <person name="Carro J."/>
            <person name="Camarero S."/>
            <person name="Ferreira P."/>
            <person name="Molpeceres G."/>
            <person name="Ruiz-Duenas F.J."/>
            <person name="Serrano A."/>
            <person name="Henrissat B."/>
            <person name="Drula E."/>
            <person name="Hughes K.W."/>
            <person name="Mata J.L."/>
            <person name="Ishikawa N.K."/>
            <person name="Vargas-Isla R."/>
            <person name="Ushijima S."/>
            <person name="Smith C.A."/>
            <person name="Ahrendt S."/>
            <person name="Andreopoulos W."/>
            <person name="He G."/>
            <person name="Labutti K."/>
            <person name="Lipzen A."/>
            <person name="Ng V."/>
            <person name="Sandor L."/>
            <person name="Barry K."/>
            <person name="Martinez A.T."/>
            <person name="Xiao Y."/>
            <person name="Gibbons J.G."/>
            <person name="Terashima K."/>
            <person name="Hibbett D.S."/>
            <person name="Grigoriev I.V."/>
        </authorList>
    </citation>
    <scope>NUCLEOTIDE SEQUENCE</scope>
    <source>
        <strain evidence="11">Sp2 HRB7682 ss15</strain>
    </source>
</reference>
<comment type="similarity">
    <text evidence="2">Belongs to the CND3 (condensin subunit 3) family.</text>
</comment>
<evidence type="ECO:0000256" key="6">
    <source>
        <dbReference type="ARBA" id="ARBA00023067"/>
    </source>
</evidence>
<evidence type="ECO:0000256" key="4">
    <source>
        <dbReference type="ARBA" id="ARBA00022618"/>
    </source>
</evidence>
<keyword evidence="4" id="KW-0132">Cell division</keyword>
<proteinExistence type="inferred from homology"/>
<evidence type="ECO:0000256" key="8">
    <source>
        <dbReference type="SAM" id="MobiDB-lite"/>
    </source>
</evidence>
<dbReference type="GO" id="GO:0000793">
    <property type="term" value="C:condensed chromosome"/>
    <property type="evidence" value="ECO:0007669"/>
    <property type="project" value="TreeGrafter"/>
</dbReference>
<dbReference type="SUPFAM" id="SSF48371">
    <property type="entry name" value="ARM repeat"/>
    <property type="match status" value="1"/>
</dbReference>
<name>A0A9W9B3E0_9AGAR</name>
<reference evidence="11" key="2">
    <citation type="journal article" date="2023" name="Proc. Natl. Acad. Sci. U.S.A.">
        <title>A global phylogenomic analysis of the shiitake genus Lentinula.</title>
        <authorList>
            <person name="Sierra-Patev S."/>
            <person name="Min B."/>
            <person name="Naranjo-Ortiz M."/>
            <person name="Looney B."/>
            <person name="Konkel Z."/>
            <person name="Slot J.C."/>
            <person name="Sakamoto Y."/>
            <person name="Steenwyk J.L."/>
            <person name="Rokas A."/>
            <person name="Carro J."/>
            <person name="Camarero S."/>
            <person name="Ferreira P."/>
            <person name="Molpeceres G."/>
            <person name="Ruiz-Duenas F.J."/>
            <person name="Serrano A."/>
            <person name="Henrissat B."/>
            <person name="Drula E."/>
            <person name="Hughes K.W."/>
            <person name="Mata J.L."/>
            <person name="Ishikawa N.K."/>
            <person name="Vargas-Isla R."/>
            <person name="Ushijima S."/>
            <person name="Smith C.A."/>
            <person name="Donoghue J."/>
            <person name="Ahrendt S."/>
            <person name="Andreopoulos W."/>
            <person name="He G."/>
            <person name="LaButti K."/>
            <person name="Lipzen A."/>
            <person name="Ng V."/>
            <person name="Riley R."/>
            <person name="Sandor L."/>
            <person name="Barry K."/>
            <person name="Martinez A.T."/>
            <person name="Xiao Y."/>
            <person name="Gibbons J.G."/>
            <person name="Terashima K."/>
            <person name="Grigoriev I.V."/>
            <person name="Hibbett D."/>
        </authorList>
    </citation>
    <scope>NUCLEOTIDE SEQUENCE</scope>
    <source>
        <strain evidence="11">Sp2 HRB7682 ss15</strain>
    </source>
</reference>
<dbReference type="Proteomes" id="UP001150238">
    <property type="component" value="Unassembled WGS sequence"/>
</dbReference>
<gene>
    <name evidence="11" type="ORF">C8J55DRAFT_601031</name>
</gene>
<evidence type="ECO:0000256" key="9">
    <source>
        <dbReference type="SAM" id="Phobius"/>
    </source>
</evidence>
<dbReference type="Gene3D" id="1.25.10.10">
    <property type="entry name" value="Leucine-rich Repeat Variant"/>
    <property type="match status" value="1"/>
</dbReference>
<comment type="subcellular location">
    <subcellularLocation>
        <location evidence="1">Chromosome</location>
    </subcellularLocation>
</comment>
<feature type="transmembrane region" description="Helical" evidence="9">
    <location>
        <begin position="1046"/>
        <end position="1065"/>
    </location>
</feature>
<feature type="transmembrane region" description="Helical" evidence="9">
    <location>
        <begin position="1011"/>
        <end position="1034"/>
    </location>
</feature>